<reference evidence="1 2" key="1">
    <citation type="submission" date="2019-10" db="EMBL/GenBank/DDBJ databases">
        <title>Taxonomy of Antarctic Massilia spp.: description of Massilia rubra sp. nov., Massilia aquatica sp. nov., Massilia mucilaginosa sp. nov., Massilia frigida sp. nov. isolated from streams, lakes and regoliths.</title>
        <authorList>
            <person name="Holochova P."/>
            <person name="Sedlacek I."/>
            <person name="Kralova S."/>
            <person name="Maslanova I."/>
            <person name="Busse H.-J."/>
            <person name="Stankova E."/>
            <person name="Vrbovska V."/>
            <person name="Kovarovic V."/>
            <person name="Bartak M."/>
            <person name="Svec P."/>
            <person name="Pantucek R."/>
        </authorList>
    </citation>
    <scope>NUCLEOTIDE SEQUENCE [LARGE SCALE GENOMIC DNA]</scope>
    <source>
        <strain evidence="1 2">CCM 8695</strain>
    </source>
</reference>
<evidence type="ECO:0000313" key="2">
    <source>
        <dbReference type="Proteomes" id="UP000621455"/>
    </source>
</evidence>
<sequence>MSKLACTCGKIISDVSDSLPYKASFLPDVNCNPFFDWVIDETQSFVTAAVNGSVDEWLLQKGYGQGYVDLKLSHGSIIHDHIHTKYLSLSRDIFECKECGRVLVELSTKNQFTAYTPDSGSYNRVLDGEPPVDAEDL</sequence>
<keyword evidence="2" id="KW-1185">Reference proteome</keyword>
<gene>
    <name evidence="1" type="ORF">F2P44_30120</name>
</gene>
<organism evidence="1 2">
    <name type="scientific">Massilia frigida</name>
    <dbReference type="NCBI Taxonomy" id="2609281"/>
    <lineage>
        <taxon>Bacteria</taxon>
        <taxon>Pseudomonadati</taxon>
        <taxon>Pseudomonadota</taxon>
        <taxon>Betaproteobacteria</taxon>
        <taxon>Burkholderiales</taxon>
        <taxon>Oxalobacteraceae</taxon>
        <taxon>Telluria group</taxon>
        <taxon>Massilia</taxon>
    </lineage>
</organism>
<dbReference type="EMBL" id="WHJG01000053">
    <property type="protein sequence ID" value="NHZ83492.1"/>
    <property type="molecule type" value="Genomic_DNA"/>
</dbReference>
<evidence type="ECO:0000313" key="1">
    <source>
        <dbReference type="EMBL" id="NHZ83492.1"/>
    </source>
</evidence>
<protein>
    <submittedName>
        <fullName evidence="1">Uncharacterized protein</fullName>
    </submittedName>
</protein>
<comment type="caution">
    <text evidence="1">The sequence shown here is derived from an EMBL/GenBank/DDBJ whole genome shotgun (WGS) entry which is preliminary data.</text>
</comment>
<dbReference type="RefSeq" id="WP_167093218.1">
    <property type="nucleotide sequence ID" value="NZ_WHJG01000053.1"/>
</dbReference>
<name>A0ABX0NDF5_9BURK</name>
<accession>A0ABX0NDF5</accession>
<proteinExistence type="predicted"/>
<dbReference type="Proteomes" id="UP000621455">
    <property type="component" value="Unassembled WGS sequence"/>
</dbReference>